<dbReference type="AlphaFoldDB" id="A0AAV0WC45"/>
<organism evidence="1 2">
    <name type="scientific">Macrosiphum euphorbiae</name>
    <name type="common">potato aphid</name>
    <dbReference type="NCBI Taxonomy" id="13131"/>
    <lineage>
        <taxon>Eukaryota</taxon>
        <taxon>Metazoa</taxon>
        <taxon>Ecdysozoa</taxon>
        <taxon>Arthropoda</taxon>
        <taxon>Hexapoda</taxon>
        <taxon>Insecta</taxon>
        <taxon>Pterygota</taxon>
        <taxon>Neoptera</taxon>
        <taxon>Paraneoptera</taxon>
        <taxon>Hemiptera</taxon>
        <taxon>Sternorrhyncha</taxon>
        <taxon>Aphidomorpha</taxon>
        <taxon>Aphidoidea</taxon>
        <taxon>Aphididae</taxon>
        <taxon>Macrosiphini</taxon>
        <taxon>Macrosiphum</taxon>
    </lineage>
</organism>
<name>A0AAV0WC45_9HEMI</name>
<evidence type="ECO:0000313" key="2">
    <source>
        <dbReference type="Proteomes" id="UP001160148"/>
    </source>
</evidence>
<dbReference type="EMBL" id="CARXXK010000002">
    <property type="protein sequence ID" value="CAI6353248.1"/>
    <property type="molecule type" value="Genomic_DNA"/>
</dbReference>
<comment type="caution">
    <text evidence="1">The sequence shown here is derived from an EMBL/GenBank/DDBJ whole genome shotgun (WGS) entry which is preliminary data.</text>
</comment>
<dbReference type="Proteomes" id="UP001160148">
    <property type="component" value="Unassembled WGS sequence"/>
</dbReference>
<reference evidence="1 2" key="1">
    <citation type="submission" date="2023-01" db="EMBL/GenBank/DDBJ databases">
        <authorList>
            <person name="Whitehead M."/>
        </authorList>
    </citation>
    <scope>NUCLEOTIDE SEQUENCE [LARGE SCALE GENOMIC DNA]</scope>
</reference>
<protein>
    <submittedName>
        <fullName evidence="1">Uncharacterized protein</fullName>
    </submittedName>
</protein>
<evidence type="ECO:0000313" key="1">
    <source>
        <dbReference type="EMBL" id="CAI6353248.1"/>
    </source>
</evidence>
<proteinExistence type="predicted"/>
<sequence length="127" mass="15130">MKQNDYFDFNTLLKNKYQIKKKDEAGNAFVFRDVKWLRYTKENNTMVQYKKSLRTEDNFIDFNMARRSVRSSLLPQAYSTTLAISDEKKKDLLSLLNLIPDVYHDFYKNLKSKTDIQDLLKMTALKL</sequence>
<keyword evidence="2" id="KW-1185">Reference proteome</keyword>
<gene>
    <name evidence="1" type="ORF">MEUPH1_LOCUS9392</name>
</gene>
<accession>A0AAV0WC45</accession>